<reference evidence="1" key="1">
    <citation type="submission" date="2021-06" db="EMBL/GenBank/DDBJ databases">
        <authorList>
            <person name="Kallberg Y."/>
            <person name="Tangrot J."/>
            <person name="Rosling A."/>
        </authorList>
    </citation>
    <scope>NUCLEOTIDE SEQUENCE</scope>
    <source>
        <strain evidence="1">FL966</strain>
    </source>
</reference>
<dbReference type="AlphaFoldDB" id="A0A9N9JLF4"/>
<dbReference type="EMBL" id="CAJVQA010025115">
    <property type="protein sequence ID" value="CAG8784944.1"/>
    <property type="molecule type" value="Genomic_DNA"/>
</dbReference>
<dbReference type="Proteomes" id="UP000789759">
    <property type="component" value="Unassembled WGS sequence"/>
</dbReference>
<comment type="caution">
    <text evidence="1">The sequence shown here is derived from an EMBL/GenBank/DDBJ whole genome shotgun (WGS) entry which is preliminary data.</text>
</comment>
<evidence type="ECO:0000313" key="2">
    <source>
        <dbReference type="Proteomes" id="UP000789759"/>
    </source>
</evidence>
<proteinExistence type="predicted"/>
<protein>
    <submittedName>
        <fullName evidence="1">10912_t:CDS:1</fullName>
    </submittedName>
</protein>
<dbReference type="OrthoDB" id="2371117at2759"/>
<keyword evidence="2" id="KW-1185">Reference proteome</keyword>
<evidence type="ECO:0000313" key="1">
    <source>
        <dbReference type="EMBL" id="CAG8784944.1"/>
    </source>
</evidence>
<organism evidence="1 2">
    <name type="scientific">Cetraspora pellucida</name>
    <dbReference type="NCBI Taxonomy" id="1433469"/>
    <lineage>
        <taxon>Eukaryota</taxon>
        <taxon>Fungi</taxon>
        <taxon>Fungi incertae sedis</taxon>
        <taxon>Mucoromycota</taxon>
        <taxon>Glomeromycotina</taxon>
        <taxon>Glomeromycetes</taxon>
        <taxon>Diversisporales</taxon>
        <taxon>Gigasporaceae</taxon>
        <taxon>Cetraspora</taxon>
    </lineage>
</organism>
<accession>A0A9N9JLF4</accession>
<feature type="non-terminal residue" evidence="1">
    <location>
        <position position="458"/>
    </location>
</feature>
<name>A0A9N9JLF4_9GLOM</name>
<sequence length="458" mass="53029">MSQKPFTSLENILFAGYSNKIKANIYNLTYKSSLLNKDNYNLIYKSSLSDNMDNYDLIYKSSPDKDTYSLTNESSLNKSAYDLTNESLDIENKTIRGLKDITENNSTSTSSYQLGKGSDNETIIKLTSMHLKHNHTLVSENAIFATQYWKLIVEMKDLIESYMLCNLDVLSQYAKDPDWYVQPLIDPKTNKLQDIILNDNMASTNTYNLPLSIFAMLLEQTIDATGVHSGAFIIDADSGLESIVPEIYPNTYFVHYTVENVPIELEYDFYQIQLNELFEGINHSLVAEVWKVQSIEHKSSVGKHINTMFIEPPEQTAAKVIGQKQLTKGTLLGLAYKCVKLVDYDDSNDFDSLMKMFKEWIYKYEEIQCNKEINMPPNTRHDEVLKYKQVTEDDQNLEQELIMEKDQFIERNQILENTQVYETTYLDVQNPLRHIEKERPTKKQIKLAIERNKKIKTT</sequence>
<gene>
    <name evidence="1" type="ORF">CPELLU_LOCUS16624</name>
</gene>